<dbReference type="CDD" id="cd17324">
    <property type="entry name" value="MFS_NepI_like"/>
    <property type="match status" value="1"/>
</dbReference>
<dbReference type="Proteomes" id="UP001056716">
    <property type="component" value="Chromosome"/>
</dbReference>
<dbReference type="PANTHER" id="PTHR43124">
    <property type="entry name" value="PURINE EFFLUX PUMP PBUE"/>
    <property type="match status" value="1"/>
</dbReference>
<dbReference type="SUPFAM" id="SSF103473">
    <property type="entry name" value="MFS general substrate transporter"/>
    <property type="match status" value="1"/>
</dbReference>
<dbReference type="AlphaFoldDB" id="A0AAE9LNS2"/>
<keyword evidence="9" id="KW-1185">Reference proteome</keyword>
<comment type="subcellular location">
    <subcellularLocation>
        <location evidence="1">Cell membrane</location>
        <topology evidence="1">Multi-pass membrane protein</topology>
    </subcellularLocation>
</comment>
<protein>
    <submittedName>
        <fullName evidence="8">MFS transporter</fullName>
    </submittedName>
</protein>
<dbReference type="InterPro" id="IPR011701">
    <property type="entry name" value="MFS"/>
</dbReference>
<organism evidence="8 9">
    <name type="scientific">Acinetobacter tibetensis</name>
    <dbReference type="NCBI Taxonomy" id="2943497"/>
    <lineage>
        <taxon>Bacteria</taxon>
        <taxon>Pseudomonadati</taxon>
        <taxon>Pseudomonadota</taxon>
        <taxon>Gammaproteobacteria</taxon>
        <taxon>Moraxellales</taxon>
        <taxon>Moraxellaceae</taxon>
        <taxon>Acinetobacter</taxon>
    </lineage>
</organism>
<feature type="transmembrane region" description="Helical" evidence="6">
    <location>
        <begin position="174"/>
        <end position="194"/>
    </location>
</feature>
<dbReference type="RefSeq" id="WP_252218475.1">
    <property type="nucleotide sequence ID" value="NZ_CP098732.1"/>
</dbReference>
<feature type="transmembrane region" description="Helical" evidence="6">
    <location>
        <begin position="373"/>
        <end position="391"/>
    </location>
</feature>
<dbReference type="GO" id="GO:0005886">
    <property type="term" value="C:plasma membrane"/>
    <property type="evidence" value="ECO:0007669"/>
    <property type="project" value="UniProtKB-SubCell"/>
</dbReference>
<feature type="transmembrane region" description="Helical" evidence="6">
    <location>
        <begin position="21"/>
        <end position="38"/>
    </location>
</feature>
<evidence type="ECO:0000256" key="6">
    <source>
        <dbReference type="SAM" id="Phobius"/>
    </source>
</evidence>
<dbReference type="InterPro" id="IPR050189">
    <property type="entry name" value="MFS_Efflux_Transporters"/>
</dbReference>
<keyword evidence="2" id="KW-1003">Cell membrane</keyword>
<dbReference type="InterPro" id="IPR036259">
    <property type="entry name" value="MFS_trans_sf"/>
</dbReference>
<dbReference type="Gene3D" id="1.20.1250.20">
    <property type="entry name" value="MFS general substrate transporter like domains"/>
    <property type="match status" value="1"/>
</dbReference>
<evidence type="ECO:0000256" key="2">
    <source>
        <dbReference type="ARBA" id="ARBA00022475"/>
    </source>
</evidence>
<evidence type="ECO:0000256" key="1">
    <source>
        <dbReference type="ARBA" id="ARBA00004651"/>
    </source>
</evidence>
<feature type="transmembrane region" description="Helical" evidence="6">
    <location>
        <begin position="119"/>
        <end position="136"/>
    </location>
</feature>
<feature type="transmembrane region" description="Helical" evidence="6">
    <location>
        <begin position="91"/>
        <end position="113"/>
    </location>
</feature>
<feature type="transmembrane region" description="Helical" evidence="6">
    <location>
        <begin position="283"/>
        <end position="302"/>
    </location>
</feature>
<feature type="transmembrane region" description="Helical" evidence="6">
    <location>
        <begin position="254"/>
        <end position="276"/>
    </location>
</feature>
<keyword evidence="4 6" id="KW-1133">Transmembrane helix</keyword>
<feature type="transmembrane region" description="Helical" evidence="6">
    <location>
        <begin position="148"/>
        <end position="168"/>
    </location>
</feature>
<evidence type="ECO:0000256" key="3">
    <source>
        <dbReference type="ARBA" id="ARBA00022692"/>
    </source>
</evidence>
<name>A0AAE9LNS2_9GAMM</name>
<evidence type="ECO:0000313" key="8">
    <source>
        <dbReference type="EMBL" id="USE81868.1"/>
    </source>
</evidence>
<dbReference type="PANTHER" id="PTHR43124:SF3">
    <property type="entry name" value="CHLORAMPHENICOL EFFLUX PUMP RV0191"/>
    <property type="match status" value="1"/>
</dbReference>
<dbReference type="KEGG" id="atz:M5E07_08495"/>
<evidence type="ECO:0000256" key="5">
    <source>
        <dbReference type="ARBA" id="ARBA00023136"/>
    </source>
</evidence>
<feature type="domain" description="Major facilitator superfamily (MFS) profile" evidence="7">
    <location>
        <begin position="24"/>
        <end position="395"/>
    </location>
</feature>
<feature type="transmembrane region" description="Helical" evidence="6">
    <location>
        <begin position="308"/>
        <end position="334"/>
    </location>
</feature>
<sequence length="401" mass="42332">MNIQNNSVTSDIVNSSKEDIPVLKLLAFTLAGFITIMTETMPAGLLPLISRDLQVTEALAGQLVSVYALGSVIAAIPVVAATRSWSRRPLFLLAISGLLIFNTLTALSSSYIVVLVARFIAGMSAGIIWGVLAGYARSMVSANLQGRALAIVGVGQPIALCLGVPLGTWLGSMFGWRGVFWIISLLALFLLIWIRAAIPNFSGQVAEQRQSIKEIFLHPGIRSVLAVIFLWILAHNVLYTFISPYLTSVGLGNHIDLVLLLFGVSSIIGIWVTGVWVDQSLRLLTLLSLAGFAVAAILIGLGGSGNSAWLVLSGIALWGMTFGGAPTLLQTAIADTADEGADVAQSMLVTVFNLAVAGGGLLGGILLQKIGPSSFTIAMCVLSIISFYVVLQAKAHGFKNR</sequence>
<reference evidence="8" key="1">
    <citation type="submission" date="2022-06" db="EMBL/GenBank/DDBJ databases">
        <title>Isolation, identification and characterization of iprodione-degrading strains in Lhasa, Tibet.</title>
        <authorList>
            <person name="Pan H."/>
        </authorList>
    </citation>
    <scope>NUCLEOTIDE SEQUENCE</scope>
    <source>
        <strain evidence="8">Y-23</strain>
    </source>
</reference>
<dbReference type="EMBL" id="CP098732">
    <property type="protein sequence ID" value="USE81868.1"/>
    <property type="molecule type" value="Genomic_DNA"/>
</dbReference>
<feature type="transmembrane region" description="Helical" evidence="6">
    <location>
        <begin position="58"/>
        <end position="79"/>
    </location>
</feature>
<dbReference type="PROSITE" id="PS50850">
    <property type="entry name" value="MFS"/>
    <property type="match status" value="1"/>
</dbReference>
<feature type="transmembrane region" description="Helical" evidence="6">
    <location>
        <begin position="215"/>
        <end position="234"/>
    </location>
</feature>
<feature type="transmembrane region" description="Helical" evidence="6">
    <location>
        <begin position="346"/>
        <end position="367"/>
    </location>
</feature>
<keyword evidence="3 6" id="KW-0812">Transmembrane</keyword>
<evidence type="ECO:0000256" key="4">
    <source>
        <dbReference type="ARBA" id="ARBA00022989"/>
    </source>
</evidence>
<evidence type="ECO:0000259" key="7">
    <source>
        <dbReference type="PROSITE" id="PS50850"/>
    </source>
</evidence>
<accession>A0AAE9LNS2</accession>
<gene>
    <name evidence="8" type="ORF">M5E07_08495</name>
</gene>
<keyword evidence="5 6" id="KW-0472">Membrane</keyword>
<proteinExistence type="predicted"/>
<dbReference type="GO" id="GO:0022857">
    <property type="term" value="F:transmembrane transporter activity"/>
    <property type="evidence" value="ECO:0007669"/>
    <property type="project" value="InterPro"/>
</dbReference>
<evidence type="ECO:0000313" key="9">
    <source>
        <dbReference type="Proteomes" id="UP001056716"/>
    </source>
</evidence>
<dbReference type="InterPro" id="IPR020846">
    <property type="entry name" value="MFS_dom"/>
</dbReference>
<dbReference type="Pfam" id="PF07690">
    <property type="entry name" value="MFS_1"/>
    <property type="match status" value="1"/>
</dbReference>